<evidence type="ECO:0000313" key="6">
    <source>
        <dbReference type="EMBL" id="OBA23981.1"/>
    </source>
</evidence>
<sequence length="161" mass="17925">MPNYIKGDLFSHCGRATVVLAHACNPFGLWGGGIASQFRKKYPYANKLYEDHCKKHQNLLGTCLLIPASKPQDLEEANIIIACLFTSDFQSLQSETLAHTRLSVDSLSSQLQTLNNVEKTECGIPVVNMPQINSGIFNIPWEKTEAVLAGFRLIRINVYTL</sequence>
<dbReference type="GO" id="GO:0016791">
    <property type="term" value="F:phosphatase activity"/>
    <property type="evidence" value="ECO:0007669"/>
    <property type="project" value="EnsemblFungi"/>
</dbReference>
<proteinExistence type="inferred from homology"/>
<evidence type="ECO:0000256" key="4">
    <source>
        <dbReference type="ARBA" id="ARBA00034427"/>
    </source>
</evidence>
<keyword evidence="7" id="KW-1185">Reference proteome</keyword>
<evidence type="ECO:0000256" key="1">
    <source>
        <dbReference type="ARBA" id="ARBA00006575"/>
    </source>
</evidence>
<accession>A0A1A0HJ03</accession>
<dbReference type="AlphaFoldDB" id="A0A1A0HJ03"/>
<dbReference type="InterPro" id="IPR002589">
    <property type="entry name" value="Macro_dom"/>
</dbReference>
<dbReference type="Pfam" id="PF01661">
    <property type="entry name" value="Macro"/>
    <property type="match status" value="1"/>
</dbReference>
<feature type="domain" description="Macro" evidence="5">
    <location>
        <begin position="1"/>
        <end position="161"/>
    </location>
</feature>
<dbReference type="Proteomes" id="UP000092555">
    <property type="component" value="Unassembled WGS sequence"/>
</dbReference>
<comment type="caution">
    <text evidence="6">The sequence shown here is derived from an EMBL/GenBank/DDBJ whole genome shotgun (WGS) entry which is preliminary data.</text>
</comment>
<dbReference type="PROSITE" id="PS51154">
    <property type="entry name" value="MACRO"/>
    <property type="match status" value="1"/>
</dbReference>
<dbReference type="EC" id="3.1.3.84" evidence="2"/>
<dbReference type="GO" id="GO:0047407">
    <property type="term" value="F:ADP-ribosyl-[dinitrogen reductase] hydrolase activity"/>
    <property type="evidence" value="ECO:0007669"/>
    <property type="project" value="EnsemblFungi"/>
</dbReference>
<dbReference type="GO" id="GO:0140291">
    <property type="term" value="P:peptidyl-glutamate ADP-deribosylation"/>
    <property type="evidence" value="ECO:0007669"/>
    <property type="project" value="TreeGrafter"/>
</dbReference>
<dbReference type="InterPro" id="IPR043472">
    <property type="entry name" value="Macro_dom-like"/>
</dbReference>
<dbReference type="RefSeq" id="XP_018714462.1">
    <property type="nucleotide sequence ID" value="XM_018856599.1"/>
</dbReference>
<evidence type="ECO:0000256" key="3">
    <source>
        <dbReference type="ARBA" id="ARBA00019744"/>
    </source>
</evidence>
<reference evidence="6 7" key="1">
    <citation type="submission" date="2016-05" db="EMBL/GenBank/DDBJ databases">
        <title>Comparative genomics of biotechnologically important yeasts.</title>
        <authorList>
            <consortium name="DOE Joint Genome Institute"/>
            <person name="Riley R."/>
            <person name="Haridas S."/>
            <person name="Wolfe K.H."/>
            <person name="Lopes M.R."/>
            <person name="Hittinger C.T."/>
            <person name="Goker M."/>
            <person name="Salamov A."/>
            <person name="Wisecaver J."/>
            <person name="Long T.M."/>
            <person name="Aerts A.L."/>
            <person name="Barry K."/>
            <person name="Choi C."/>
            <person name="Clum A."/>
            <person name="Coughlan A.Y."/>
            <person name="Deshpande S."/>
            <person name="Douglass A.P."/>
            <person name="Hanson S.J."/>
            <person name="Klenk H.-P."/>
            <person name="LaButti K."/>
            <person name="Lapidus A."/>
            <person name="Lindquist E."/>
            <person name="Lipzen A."/>
            <person name="Meier-kolthoff J.P."/>
            <person name="Ohm R.A."/>
            <person name="Otillar R.P."/>
            <person name="Pangilinan J."/>
            <person name="Peng Y."/>
            <person name="Rokas A."/>
            <person name="Rosa C.A."/>
            <person name="Scheuner C."/>
            <person name="Sibirny A.A."/>
            <person name="Slot J.C."/>
            <person name="Stielow J.B."/>
            <person name="Sun H."/>
            <person name="Kurtzman C.P."/>
            <person name="Blackwell M."/>
            <person name="Grigoriev I.V."/>
            <person name="Jeffries T.W."/>
        </authorList>
    </citation>
    <scope>NUCLEOTIDE SEQUENCE [LARGE SCALE GENOMIC DNA]</scope>
    <source>
        <strain evidence="6 7">NRRL YB-4993</strain>
    </source>
</reference>
<dbReference type="STRING" id="869754.A0A1A0HJ03"/>
<dbReference type="GeneID" id="30029575"/>
<name>A0A1A0HJ03_9ASCO</name>
<dbReference type="OrthoDB" id="2155246at2759"/>
<dbReference type="CDD" id="cd02901">
    <property type="entry name" value="Macro_Poa1p-like"/>
    <property type="match status" value="1"/>
</dbReference>
<organism evidence="6 7">
    <name type="scientific">Metschnikowia bicuspidata var. bicuspidata NRRL YB-4993</name>
    <dbReference type="NCBI Taxonomy" id="869754"/>
    <lineage>
        <taxon>Eukaryota</taxon>
        <taxon>Fungi</taxon>
        <taxon>Dikarya</taxon>
        <taxon>Ascomycota</taxon>
        <taxon>Saccharomycotina</taxon>
        <taxon>Pichiomycetes</taxon>
        <taxon>Metschnikowiaceae</taxon>
        <taxon>Metschnikowia</taxon>
    </lineage>
</organism>
<comment type="catalytic activity">
    <reaction evidence="4">
        <text>ADP-alpha-D-ribose 1''-phosphate + H2O = ADP-D-ribose + phosphate</text>
        <dbReference type="Rhea" id="RHEA:25029"/>
        <dbReference type="ChEBI" id="CHEBI:15377"/>
        <dbReference type="ChEBI" id="CHEBI:43474"/>
        <dbReference type="ChEBI" id="CHEBI:57967"/>
        <dbReference type="ChEBI" id="CHEBI:58753"/>
        <dbReference type="EC" id="3.1.3.84"/>
    </reaction>
</comment>
<dbReference type="InterPro" id="IPR050892">
    <property type="entry name" value="ADP-ribose_metab_enzymes"/>
</dbReference>
<dbReference type="EMBL" id="LXTC01000001">
    <property type="protein sequence ID" value="OBA23981.1"/>
    <property type="molecule type" value="Genomic_DNA"/>
</dbReference>
<evidence type="ECO:0000259" key="5">
    <source>
        <dbReference type="PROSITE" id="PS51154"/>
    </source>
</evidence>
<comment type="similarity">
    <text evidence="1">Belongs to the POA1 family.</text>
</comment>
<dbReference type="PANTHER" id="PTHR12521:SF0">
    <property type="entry name" value="ADP-RIBOSE GLYCOHYDROLASE OARD1"/>
    <property type="match status" value="1"/>
</dbReference>
<evidence type="ECO:0000313" key="7">
    <source>
        <dbReference type="Proteomes" id="UP000092555"/>
    </source>
</evidence>
<dbReference type="Gene3D" id="3.40.220.10">
    <property type="entry name" value="Leucine Aminopeptidase, subunit E, domain 1"/>
    <property type="match status" value="1"/>
</dbReference>
<dbReference type="SMART" id="SM00506">
    <property type="entry name" value="A1pp"/>
    <property type="match status" value="1"/>
</dbReference>
<dbReference type="SUPFAM" id="SSF52949">
    <property type="entry name" value="Macro domain-like"/>
    <property type="match status" value="1"/>
</dbReference>
<gene>
    <name evidence="6" type="ORF">METBIDRAFT_35342</name>
</gene>
<protein>
    <recommendedName>
        <fullName evidence="3">ADP-ribose 1''-phosphate phosphatase</fullName>
        <ecNumber evidence="2">3.1.3.84</ecNumber>
    </recommendedName>
</protein>
<dbReference type="PANTHER" id="PTHR12521">
    <property type="entry name" value="PROTEIN C6ORF130"/>
    <property type="match status" value="1"/>
</dbReference>
<evidence type="ECO:0000256" key="2">
    <source>
        <dbReference type="ARBA" id="ARBA00012983"/>
    </source>
</evidence>